<protein>
    <submittedName>
        <fullName evidence="2">Uncharacterized protein</fullName>
    </submittedName>
</protein>
<organism evidence="2">
    <name type="scientific">Apis cerana</name>
    <name type="common">Indian honeybee</name>
    <dbReference type="NCBI Taxonomy" id="7461"/>
    <lineage>
        <taxon>Eukaryota</taxon>
        <taxon>Metazoa</taxon>
        <taxon>Ecdysozoa</taxon>
        <taxon>Arthropoda</taxon>
        <taxon>Hexapoda</taxon>
        <taxon>Insecta</taxon>
        <taxon>Pterygota</taxon>
        <taxon>Neoptera</taxon>
        <taxon>Endopterygota</taxon>
        <taxon>Hymenoptera</taxon>
        <taxon>Apocrita</taxon>
        <taxon>Aculeata</taxon>
        <taxon>Apoidea</taxon>
        <taxon>Anthophila</taxon>
        <taxon>Apidae</taxon>
        <taxon>Apis</taxon>
    </lineage>
</organism>
<evidence type="ECO:0000313" key="2">
    <source>
        <dbReference type="EMBL" id="AEY58722.1"/>
    </source>
</evidence>
<evidence type="ECO:0000256" key="1">
    <source>
        <dbReference type="SAM" id="Phobius"/>
    </source>
</evidence>
<dbReference type="AlphaFoldDB" id="V9IDJ7"/>
<keyword evidence="1" id="KW-1133">Transmembrane helix</keyword>
<sequence>MYTILARIKKDREKIRIFCCDALYCLGLNAIIILYTVFTCWPEVFRQNNDINTELLPKCIAHLILIQQGKDFPKLNALKNLVSVFYKYQMTLSQDLLKELLTAFQKKCYGEIETAIILLAKREGTAWTYKYIIKGALLSMIIIINFLVRIEHFVY</sequence>
<feature type="transmembrane region" description="Helical" evidence="1">
    <location>
        <begin position="131"/>
        <end position="148"/>
    </location>
</feature>
<proteinExistence type="evidence at transcript level"/>
<accession>V9IDJ7</accession>
<keyword evidence="1" id="KW-0812">Transmembrane</keyword>
<gene>
    <name evidence="2" type="ORF">ACCB01321.2</name>
</gene>
<feature type="transmembrane region" description="Helical" evidence="1">
    <location>
        <begin position="15"/>
        <end position="38"/>
    </location>
</feature>
<name>V9IDJ7_APICE</name>
<keyword evidence="1" id="KW-0472">Membrane</keyword>
<reference evidence="2" key="1">
    <citation type="submission" date="2011-11" db="EMBL/GenBank/DDBJ databases">
        <title>Decoding the brain transcriptome of the Eastern honeybee (Apis cerana) based on pyrosequencing.</title>
        <authorList>
            <person name="Sun L."/>
            <person name="Zheng H."/>
            <person name="Wang Y."/>
            <person name="Xie X."/>
            <person name="Zhu Y."/>
            <person name="Gu W."/>
            <person name="Wang S."/>
        </authorList>
    </citation>
    <scope>NUCLEOTIDE SEQUENCE</scope>
    <source>
        <tissue evidence="2">Brain</tissue>
    </source>
</reference>
<dbReference type="EMBL" id="JR039476">
    <property type="protein sequence ID" value="AEY58722.1"/>
    <property type="molecule type" value="mRNA"/>
</dbReference>